<dbReference type="Proteomes" id="UP000240883">
    <property type="component" value="Unassembled WGS sequence"/>
</dbReference>
<dbReference type="OrthoDB" id="5356630at2759"/>
<gene>
    <name evidence="3" type="ORF">BS50DRAFT_401434</name>
</gene>
<evidence type="ECO:0000313" key="3">
    <source>
        <dbReference type="EMBL" id="PSN65926.1"/>
    </source>
</evidence>
<feature type="signal peptide" evidence="1">
    <location>
        <begin position="1"/>
        <end position="19"/>
    </location>
</feature>
<dbReference type="EMBL" id="KZ678136">
    <property type="protein sequence ID" value="PSN65926.1"/>
    <property type="molecule type" value="Genomic_DNA"/>
</dbReference>
<keyword evidence="1" id="KW-0732">Signal</keyword>
<reference evidence="3 4" key="1">
    <citation type="journal article" date="2018" name="Front. Microbiol.">
        <title>Genome-Wide Analysis of Corynespora cassiicola Leaf Fall Disease Putative Effectors.</title>
        <authorList>
            <person name="Lopez D."/>
            <person name="Ribeiro S."/>
            <person name="Label P."/>
            <person name="Fumanal B."/>
            <person name="Venisse J.S."/>
            <person name="Kohler A."/>
            <person name="de Oliveira R.R."/>
            <person name="Labutti K."/>
            <person name="Lipzen A."/>
            <person name="Lail K."/>
            <person name="Bauer D."/>
            <person name="Ohm R.A."/>
            <person name="Barry K.W."/>
            <person name="Spatafora J."/>
            <person name="Grigoriev I.V."/>
            <person name="Martin F.M."/>
            <person name="Pujade-Renaud V."/>
        </authorList>
    </citation>
    <scope>NUCLEOTIDE SEQUENCE [LARGE SCALE GENOMIC DNA]</scope>
    <source>
        <strain evidence="3 4">Philippines</strain>
    </source>
</reference>
<keyword evidence="4" id="KW-1185">Reference proteome</keyword>
<protein>
    <recommendedName>
        <fullName evidence="2">Ubiquitin 3 binding protein But2 C-terminal domain-containing protein</fullName>
    </recommendedName>
</protein>
<dbReference type="InterPro" id="IPR018620">
    <property type="entry name" value="Ubiquitin3-bd_protein_But2_C"/>
</dbReference>
<evidence type="ECO:0000313" key="4">
    <source>
        <dbReference type="Proteomes" id="UP000240883"/>
    </source>
</evidence>
<evidence type="ECO:0000256" key="1">
    <source>
        <dbReference type="SAM" id="SignalP"/>
    </source>
</evidence>
<feature type="chain" id="PRO_5015442240" description="Ubiquitin 3 binding protein But2 C-terminal domain-containing protein" evidence="1">
    <location>
        <begin position="20"/>
        <end position="181"/>
    </location>
</feature>
<name>A0A2T2NKY1_CORCC</name>
<evidence type="ECO:0000259" key="2">
    <source>
        <dbReference type="Pfam" id="PF09792"/>
    </source>
</evidence>
<sequence length="181" mass="19675">MKNLAITAAFLSLVSTISSMPVSNNKVIIPETISIYHGFNGKLEFNVPSGKISRVQGGNDDISTLMTFSFPESSRGLTCEFMFELDDSTYTLNPVNPSIDVFRSSQIATASSPGWGPPSNYRDVQLGRLKVKAGGEAEKSWGSFTFPCPAGEKKGFEVTPTGDVSGITWNEPTDGPWIQYY</sequence>
<organism evidence="3 4">
    <name type="scientific">Corynespora cassiicola Philippines</name>
    <dbReference type="NCBI Taxonomy" id="1448308"/>
    <lineage>
        <taxon>Eukaryota</taxon>
        <taxon>Fungi</taxon>
        <taxon>Dikarya</taxon>
        <taxon>Ascomycota</taxon>
        <taxon>Pezizomycotina</taxon>
        <taxon>Dothideomycetes</taxon>
        <taxon>Pleosporomycetidae</taxon>
        <taxon>Pleosporales</taxon>
        <taxon>Corynesporascaceae</taxon>
        <taxon>Corynespora</taxon>
    </lineage>
</organism>
<accession>A0A2T2NKY1</accession>
<feature type="domain" description="Ubiquitin 3 binding protein But2 C-terminal" evidence="2">
    <location>
        <begin position="53"/>
        <end position="164"/>
    </location>
</feature>
<proteinExistence type="predicted"/>
<dbReference type="AlphaFoldDB" id="A0A2T2NKY1"/>
<dbReference type="Pfam" id="PF09792">
    <property type="entry name" value="But2"/>
    <property type="match status" value="1"/>
</dbReference>